<accession>A0A4S2KVQ8</accession>
<reference evidence="1 2" key="1">
    <citation type="journal article" date="2019" name="Philos. Trans. R. Soc. Lond., B, Biol. Sci.">
        <title>Ant behaviour and brain gene expression of defending hosts depend on the ecological success of the intruding social parasite.</title>
        <authorList>
            <person name="Kaur R."/>
            <person name="Stoldt M."/>
            <person name="Jongepier E."/>
            <person name="Feldmeyer B."/>
            <person name="Menzel F."/>
            <person name="Bornberg-Bauer E."/>
            <person name="Foitzik S."/>
        </authorList>
    </citation>
    <scope>NUCLEOTIDE SEQUENCE [LARGE SCALE GENOMIC DNA]</scope>
    <source>
        <tissue evidence="1">Whole body</tissue>
    </source>
</reference>
<name>A0A4S2KVQ8_9HYME</name>
<dbReference type="EMBL" id="QBLH01001363">
    <property type="protein sequence ID" value="TGZ52177.1"/>
    <property type="molecule type" value="Genomic_DNA"/>
</dbReference>
<dbReference type="AlphaFoldDB" id="A0A4S2KVQ8"/>
<organism evidence="1 2">
    <name type="scientific">Temnothorax longispinosus</name>
    <dbReference type="NCBI Taxonomy" id="300112"/>
    <lineage>
        <taxon>Eukaryota</taxon>
        <taxon>Metazoa</taxon>
        <taxon>Ecdysozoa</taxon>
        <taxon>Arthropoda</taxon>
        <taxon>Hexapoda</taxon>
        <taxon>Insecta</taxon>
        <taxon>Pterygota</taxon>
        <taxon>Neoptera</taxon>
        <taxon>Endopterygota</taxon>
        <taxon>Hymenoptera</taxon>
        <taxon>Apocrita</taxon>
        <taxon>Aculeata</taxon>
        <taxon>Formicoidea</taxon>
        <taxon>Formicidae</taxon>
        <taxon>Myrmicinae</taxon>
        <taxon>Temnothorax</taxon>
    </lineage>
</organism>
<comment type="caution">
    <text evidence="1">The sequence shown here is derived from an EMBL/GenBank/DDBJ whole genome shotgun (WGS) entry which is preliminary data.</text>
</comment>
<protein>
    <submittedName>
        <fullName evidence="1">Uncharacterized protein</fullName>
    </submittedName>
</protein>
<dbReference type="Proteomes" id="UP000310200">
    <property type="component" value="Unassembled WGS sequence"/>
</dbReference>
<keyword evidence="2" id="KW-1185">Reference proteome</keyword>
<evidence type="ECO:0000313" key="2">
    <source>
        <dbReference type="Proteomes" id="UP000310200"/>
    </source>
</evidence>
<evidence type="ECO:0000313" key="1">
    <source>
        <dbReference type="EMBL" id="TGZ52177.1"/>
    </source>
</evidence>
<gene>
    <name evidence="1" type="ORF">DBV15_03738</name>
</gene>
<proteinExistence type="predicted"/>
<sequence>MRSDCERARGNRLNLKSPLIGITAGSLAGGDFGWGLGTTIIRQAVILHVAASFCNRLGRPFSISIRSIHDELPNLTVTSIHPKRRVVSSHKSNIIESYVYLSLCSITISNADLILKPNTEKGNIGELGHTILSFSSLNTVHVTAPDVEWGRAPPSSQVDVQRLTVESWGYWPLYILPLNLFLLTGGERRQFDVKEGRLSHESLFQSYKAIGYIQLKVMWCRDVDRFFIETTLKTSSTAVFIVSPRFSWSIVIPIVSAPRFSRSIAIPIISAPRFSTVETISTATSTTTATAPKTTATTATSTTTPITAAAPTSTPITIVVPTSTPVTIVVPTATPVAAASAPKTATTTLVASSLSLESESDSLEDSFLVAALTGASAGASSSESSSLDDSCFFDVLPIAGFVTVFAVGFSSSSESSSESSLDESFFFTEPVLSAAFCLAGIDFLTGDSSSLLSLLEEDSSFLGAAVVAGFLAAAAKTGFLTGCSSSLLSSLEDSFLVVDFIDTVGLLAIGFFGVAAFDVTVLGSSSLLSSSLEEDFFFLASSSLLPSLEDISLAVRFAGTVGLLKAGFCGVDSSSSLLSSLDDDSRFVTDCAVVGLFCFCGCILEIAPFGVDVCIAGCLSNTRPRTNISSTLTMMPDTLGYVFQSQMNECDDCDERRLLPLMLSCRPLLHFHSTPLPLVAFVAL</sequence>